<sequence length="288" mass="31624">MILPNNTPNTNLLEFLQKDVASDPISDLVSQRQTPRDWLKKLTTVDFTDPASILNLRFDLVEYNVGEFILCTNSKNTFSISPEPAPLSVDYTAIQKDSDVHPGLMALEFVDSSDDPSGSEHGGTAKSSGVDQPLPSLVLPIGQLLKGYTAESGIKDSDETNYVLVVDAVASAHPVWLVFDRTAEDVLKEGEDDDNNDNDNGDGDDGEEGEIHPDTAELVFDRTEKNFDAALVLPSIQDWFQSYENLSLTQILDSFRKTGLTGKVKAREVTAEDASLLWNKDSSVDKNK</sequence>
<dbReference type="Proteomes" id="UP000546213">
    <property type="component" value="Unassembled WGS sequence"/>
</dbReference>
<reference evidence="2 3" key="1">
    <citation type="submission" date="2020-05" db="EMBL/GenBank/DDBJ databases">
        <title>Identification and distribution of gene clusters putatively required for synthesis of sphingolipid metabolism inhibitors in phylogenetically diverse species of the filamentous fungus Fusarium.</title>
        <authorList>
            <person name="Kim H.-S."/>
            <person name="Busman M."/>
            <person name="Brown D.W."/>
            <person name="Divon H."/>
            <person name="Uhlig S."/>
            <person name="Proctor R.H."/>
        </authorList>
    </citation>
    <scope>NUCLEOTIDE SEQUENCE [LARGE SCALE GENOMIC DNA]</scope>
    <source>
        <strain evidence="2 3">NRRL 36939</strain>
    </source>
</reference>
<name>A0A8H5KMZ7_9HYPO</name>
<feature type="compositionally biased region" description="Acidic residues" evidence="1">
    <location>
        <begin position="190"/>
        <end position="208"/>
    </location>
</feature>
<feature type="region of interest" description="Disordered" evidence="1">
    <location>
        <begin position="188"/>
        <end position="211"/>
    </location>
</feature>
<gene>
    <name evidence="2" type="ORF">FPCIR_12710</name>
</gene>
<keyword evidence="3" id="KW-1185">Reference proteome</keyword>
<organism evidence="2 3">
    <name type="scientific">Fusarium pseudocircinatum</name>
    <dbReference type="NCBI Taxonomy" id="56676"/>
    <lineage>
        <taxon>Eukaryota</taxon>
        <taxon>Fungi</taxon>
        <taxon>Dikarya</taxon>
        <taxon>Ascomycota</taxon>
        <taxon>Pezizomycotina</taxon>
        <taxon>Sordariomycetes</taxon>
        <taxon>Hypocreomycetidae</taxon>
        <taxon>Hypocreales</taxon>
        <taxon>Nectriaceae</taxon>
        <taxon>Fusarium</taxon>
        <taxon>Fusarium fujikuroi species complex</taxon>
    </lineage>
</organism>
<protein>
    <submittedName>
        <fullName evidence="2">Uncharacterized protein</fullName>
    </submittedName>
</protein>
<dbReference type="AlphaFoldDB" id="A0A8H5KMZ7"/>
<accession>A0A8H5KMZ7</accession>
<dbReference type="EMBL" id="JAAOAS010000436">
    <property type="protein sequence ID" value="KAF5576223.1"/>
    <property type="molecule type" value="Genomic_DNA"/>
</dbReference>
<evidence type="ECO:0000256" key="1">
    <source>
        <dbReference type="SAM" id="MobiDB-lite"/>
    </source>
</evidence>
<dbReference type="OrthoDB" id="5007363at2759"/>
<feature type="region of interest" description="Disordered" evidence="1">
    <location>
        <begin position="110"/>
        <end position="134"/>
    </location>
</feature>
<comment type="caution">
    <text evidence="2">The sequence shown here is derived from an EMBL/GenBank/DDBJ whole genome shotgun (WGS) entry which is preliminary data.</text>
</comment>
<proteinExistence type="predicted"/>
<evidence type="ECO:0000313" key="3">
    <source>
        <dbReference type="Proteomes" id="UP000546213"/>
    </source>
</evidence>
<evidence type="ECO:0000313" key="2">
    <source>
        <dbReference type="EMBL" id="KAF5576223.1"/>
    </source>
</evidence>